<name>A0A517SQS6_9BACT</name>
<keyword evidence="1" id="KW-0175">Coiled coil</keyword>
<evidence type="ECO:0000313" key="5">
    <source>
        <dbReference type="Proteomes" id="UP000315003"/>
    </source>
</evidence>
<dbReference type="OrthoDB" id="284128at2"/>
<protein>
    <submittedName>
        <fullName evidence="4">Uncharacterized protein</fullName>
    </submittedName>
</protein>
<keyword evidence="3" id="KW-1133">Transmembrane helix</keyword>
<evidence type="ECO:0000256" key="3">
    <source>
        <dbReference type="SAM" id="Phobius"/>
    </source>
</evidence>
<gene>
    <name evidence="4" type="ORF">SV7mr_09700</name>
</gene>
<feature type="transmembrane region" description="Helical" evidence="3">
    <location>
        <begin position="21"/>
        <end position="38"/>
    </location>
</feature>
<evidence type="ECO:0000256" key="2">
    <source>
        <dbReference type="SAM" id="MobiDB-lite"/>
    </source>
</evidence>
<evidence type="ECO:0000256" key="1">
    <source>
        <dbReference type="SAM" id="Coils"/>
    </source>
</evidence>
<feature type="region of interest" description="Disordered" evidence="2">
    <location>
        <begin position="45"/>
        <end position="70"/>
    </location>
</feature>
<dbReference type="AlphaFoldDB" id="A0A517SQS6"/>
<keyword evidence="3" id="KW-0472">Membrane</keyword>
<keyword evidence="3" id="KW-0812">Transmembrane</keyword>
<reference evidence="4 5" key="1">
    <citation type="submission" date="2019-02" db="EMBL/GenBank/DDBJ databases">
        <title>Deep-cultivation of Planctomycetes and their phenomic and genomic characterization uncovers novel biology.</title>
        <authorList>
            <person name="Wiegand S."/>
            <person name="Jogler M."/>
            <person name="Boedeker C."/>
            <person name="Pinto D."/>
            <person name="Vollmers J."/>
            <person name="Rivas-Marin E."/>
            <person name="Kohn T."/>
            <person name="Peeters S.H."/>
            <person name="Heuer A."/>
            <person name="Rast P."/>
            <person name="Oberbeckmann S."/>
            <person name="Bunk B."/>
            <person name="Jeske O."/>
            <person name="Meyerdierks A."/>
            <person name="Storesund J.E."/>
            <person name="Kallscheuer N."/>
            <person name="Luecker S."/>
            <person name="Lage O.M."/>
            <person name="Pohl T."/>
            <person name="Merkel B.J."/>
            <person name="Hornburger P."/>
            <person name="Mueller R.-W."/>
            <person name="Bruemmer F."/>
            <person name="Labrenz M."/>
            <person name="Spormann A.M."/>
            <person name="Op den Camp H."/>
            <person name="Overmann J."/>
            <person name="Amann R."/>
            <person name="Jetten M.S.M."/>
            <person name="Mascher T."/>
            <person name="Medema M.H."/>
            <person name="Devos D.P."/>
            <person name="Kaster A.-K."/>
            <person name="Ovreas L."/>
            <person name="Rohde M."/>
            <person name="Galperin M.Y."/>
            <person name="Jogler C."/>
        </authorList>
    </citation>
    <scope>NUCLEOTIDE SEQUENCE [LARGE SCALE GENOMIC DNA]</scope>
    <source>
        <strain evidence="4 5">SV_7m_r</strain>
    </source>
</reference>
<organism evidence="4 5">
    <name type="scientific">Stieleria bergensis</name>
    <dbReference type="NCBI Taxonomy" id="2528025"/>
    <lineage>
        <taxon>Bacteria</taxon>
        <taxon>Pseudomonadati</taxon>
        <taxon>Planctomycetota</taxon>
        <taxon>Planctomycetia</taxon>
        <taxon>Pirellulales</taxon>
        <taxon>Pirellulaceae</taxon>
        <taxon>Stieleria</taxon>
    </lineage>
</organism>
<dbReference type="Proteomes" id="UP000315003">
    <property type="component" value="Chromosome"/>
</dbReference>
<feature type="coiled-coil region" evidence="1">
    <location>
        <begin position="92"/>
        <end position="168"/>
    </location>
</feature>
<keyword evidence="5" id="KW-1185">Reference proteome</keyword>
<dbReference type="EMBL" id="CP036272">
    <property type="protein sequence ID" value="QDT58477.1"/>
    <property type="molecule type" value="Genomic_DNA"/>
</dbReference>
<dbReference type="RefSeq" id="WP_145269663.1">
    <property type="nucleotide sequence ID" value="NZ_CP036272.1"/>
</dbReference>
<sequence length="356" mass="38875">MMSGTRNRSSVSVGHDAFLDIVANLVGILIILVVVLGSQSQSRINEASKAEPVDPLGLNSISDDSASEAERQAVVRQLARERSRASAATKDSQRLESTVKQLDVRIETTNRRRTVMLALLQKAEQVWTDKQAEMDQEAQAAAQRQEAAEKLKQELAEIEGERGRLEKATPEVIAISHLPTPMAKTVFGKEIYLRIKNDLISVVPLDELSEAIRVDFTRTAQNSRKGASDAVVGPIRGYVARYVMNRQNQLVSNGGNLAQLTRARVVLAAIEPVQKPFGQPVAKVLKDPDWLDVVLAGAPKDTTTVTIAVYPDSFDSFRKVREQIYAKGYATAARPLENGNPIYVNYAGGGTKSAAQ</sequence>
<proteinExistence type="predicted"/>
<accession>A0A517SQS6</accession>
<evidence type="ECO:0000313" key="4">
    <source>
        <dbReference type="EMBL" id="QDT58477.1"/>
    </source>
</evidence>